<dbReference type="InterPro" id="IPR050951">
    <property type="entry name" value="Retrovirus_Pol_polyprotein"/>
</dbReference>
<evidence type="ECO:0000259" key="1">
    <source>
        <dbReference type="PROSITE" id="PS50994"/>
    </source>
</evidence>
<dbReference type="InterPro" id="IPR012337">
    <property type="entry name" value="RNaseH-like_sf"/>
</dbReference>
<dbReference type="InterPro" id="IPR043502">
    <property type="entry name" value="DNA/RNA_pol_sf"/>
</dbReference>
<accession>A0ABD3QNI7</accession>
<dbReference type="InterPro" id="IPR001584">
    <property type="entry name" value="Integrase_cat-core"/>
</dbReference>
<dbReference type="AlphaFoldDB" id="A0ABD3QNI7"/>
<dbReference type="EMBL" id="JABMIG020000023">
    <property type="protein sequence ID" value="KAL3801987.1"/>
    <property type="molecule type" value="Genomic_DNA"/>
</dbReference>
<keyword evidence="3" id="KW-1185">Reference proteome</keyword>
<dbReference type="Proteomes" id="UP001516023">
    <property type="component" value="Unassembled WGS sequence"/>
</dbReference>
<dbReference type="Gene3D" id="3.30.420.10">
    <property type="entry name" value="Ribonuclease H-like superfamily/Ribonuclease H"/>
    <property type="match status" value="1"/>
</dbReference>
<dbReference type="Gene3D" id="1.10.340.70">
    <property type="match status" value="1"/>
</dbReference>
<dbReference type="SUPFAM" id="SSF56672">
    <property type="entry name" value="DNA/RNA polymerases"/>
    <property type="match status" value="1"/>
</dbReference>
<dbReference type="PANTHER" id="PTHR37984:SF5">
    <property type="entry name" value="PROTEIN NYNRIN-LIKE"/>
    <property type="match status" value="1"/>
</dbReference>
<evidence type="ECO:0000313" key="2">
    <source>
        <dbReference type="EMBL" id="KAL3801987.1"/>
    </source>
</evidence>
<dbReference type="Gene3D" id="3.30.70.270">
    <property type="match status" value="1"/>
</dbReference>
<feature type="non-terminal residue" evidence="2">
    <location>
        <position position="1"/>
    </location>
</feature>
<dbReference type="SUPFAM" id="SSF53098">
    <property type="entry name" value="Ribonuclease H-like"/>
    <property type="match status" value="1"/>
</dbReference>
<name>A0ABD3QNI7_9STRA</name>
<dbReference type="PANTHER" id="PTHR37984">
    <property type="entry name" value="PROTEIN CBG26694"/>
    <property type="match status" value="1"/>
</dbReference>
<evidence type="ECO:0000313" key="3">
    <source>
        <dbReference type="Proteomes" id="UP001516023"/>
    </source>
</evidence>
<dbReference type="PROSITE" id="PS50994">
    <property type="entry name" value="INTEGRASE"/>
    <property type="match status" value="1"/>
</dbReference>
<dbReference type="InterPro" id="IPR043128">
    <property type="entry name" value="Rev_trsase/Diguanyl_cyclase"/>
</dbReference>
<sequence>GKSGRPPRSFKVGTNQTARRGLESQCLHIKILCYRNRVSRLYPNLNGHKATTKQSASDTRNFTAKTSQRPTFLGMVQYYRDLWARCSKMLAPLTSLVGECGHTKVTKAKKTKKRPWYWDEVHQIAFDNINLMFANRSDEDVIYPLTVKEIAQAQATDAALKRLSLHDKYSTQLVEDTELLCKNGKMVIPKALQSRATLNAAMYWKGMRNTVRSHVKNCRTCQVTKRRKHKYGKLPTKLAITNPWEALCVDLIGPYTLKGKDGTEIDFMCLTMIDQASSWFEVVELPVTTDAITPMDNKGQKGIKTHDTPKLPYFDKSSAMITIIHVVNISFMTMEANSNFTSKPYVNHMGSSPTSAKNPQANAIPERVHQVIMTMLRTTELNMAATVVASDIDVFLTNAECAIRSTYHTVLKASPGAAIFGRDMLFDVPFLADWTKIGEHRQHQTDLNTKRENCSRHDWDYKVGDQILLRKDGILLKIRESI</sequence>
<reference evidence="2 3" key="1">
    <citation type="journal article" date="2020" name="G3 (Bethesda)">
        <title>Improved Reference Genome for Cyclotella cryptica CCMP332, a Model for Cell Wall Morphogenesis, Salinity Adaptation, and Lipid Production in Diatoms (Bacillariophyta).</title>
        <authorList>
            <person name="Roberts W.R."/>
            <person name="Downey K.M."/>
            <person name="Ruck E.C."/>
            <person name="Traller J.C."/>
            <person name="Alverson A.J."/>
        </authorList>
    </citation>
    <scope>NUCLEOTIDE SEQUENCE [LARGE SCALE GENOMIC DNA]</scope>
    <source>
        <strain evidence="2 3">CCMP332</strain>
    </source>
</reference>
<protein>
    <recommendedName>
        <fullName evidence="1">Integrase catalytic domain-containing protein</fullName>
    </recommendedName>
</protein>
<organism evidence="2 3">
    <name type="scientific">Cyclotella cryptica</name>
    <dbReference type="NCBI Taxonomy" id="29204"/>
    <lineage>
        <taxon>Eukaryota</taxon>
        <taxon>Sar</taxon>
        <taxon>Stramenopiles</taxon>
        <taxon>Ochrophyta</taxon>
        <taxon>Bacillariophyta</taxon>
        <taxon>Coscinodiscophyceae</taxon>
        <taxon>Thalassiosirophycidae</taxon>
        <taxon>Stephanodiscales</taxon>
        <taxon>Stephanodiscaceae</taxon>
        <taxon>Cyclotella</taxon>
    </lineage>
</organism>
<proteinExistence type="predicted"/>
<dbReference type="InterPro" id="IPR041588">
    <property type="entry name" value="Integrase_H2C2"/>
</dbReference>
<dbReference type="Pfam" id="PF17921">
    <property type="entry name" value="Integrase_H2C2"/>
    <property type="match status" value="1"/>
</dbReference>
<gene>
    <name evidence="2" type="ORF">HJC23_010331</name>
</gene>
<comment type="caution">
    <text evidence="2">The sequence shown here is derived from an EMBL/GenBank/DDBJ whole genome shotgun (WGS) entry which is preliminary data.</text>
</comment>
<feature type="domain" description="Integrase catalytic" evidence="1">
    <location>
        <begin position="239"/>
        <end position="423"/>
    </location>
</feature>
<dbReference type="InterPro" id="IPR036397">
    <property type="entry name" value="RNaseH_sf"/>
</dbReference>